<dbReference type="Proteomes" id="UP001161423">
    <property type="component" value="Unassembled WGS sequence"/>
</dbReference>
<dbReference type="SMART" id="SM00267">
    <property type="entry name" value="GGDEF"/>
    <property type="match status" value="1"/>
</dbReference>
<dbReference type="CDD" id="cd01948">
    <property type="entry name" value="EAL"/>
    <property type="match status" value="1"/>
</dbReference>
<comment type="caution">
    <text evidence="4">The sequence shown here is derived from an EMBL/GenBank/DDBJ whole genome shotgun (WGS) entry which is preliminary data.</text>
</comment>
<keyword evidence="1" id="KW-1133">Transmembrane helix</keyword>
<feature type="domain" description="EAL" evidence="2">
    <location>
        <begin position="525"/>
        <end position="779"/>
    </location>
</feature>
<feature type="domain" description="GGDEF" evidence="3">
    <location>
        <begin position="380"/>
        <end position="516"/>
    </location>
</feature>
<dbReference type="PANTHER" id="PTHR44757:SF2">
    <property type="entry name" value="BIOFILM ARCHITECTURE MAINTENANCE PROTEIN MBAA"/>
    <property type="match status" value="1"/>
</dbReference>
<evidence type="ECO:0008006" key="6">
    <source>
        <dbReference type="Google" id="ProtNLM"/>
    </source>
</evidence>
<dbReference type="Pfam" id="PF14827">
    <property type="entry name" value="dCache_3"/>
    <property type="match status" value="1"/>
</dbReference>
<feature type="transmembrane region" description="Helical" evidence="1">
    <location>
        <begin position="21"/>
        <end position="41"/>
    </location>
</feature>
<dbReference type="InterPro" id="IPR001633">
    <property type="entry name" value="EAL_dom"/>
</dbReference>
<protein>
    <recommendedName>
        <fullName evidence="6">EAL domain-containing protein</fullName>
    </recommendedName>
</protein>
<evidence type="ECO:0000313" key="4">
    <source>
        <dbReference type="EMBL" id="GLP99939.1"/>
    </source>
</evidence>
<proteinExistence type="predicted"/>
<name>A0ABQ5TVC6_9GAMM</name>
<dbReference type="InterPro" id="IPR052155">
    <property type="entry name" value="Biofilm_reg_signaling"/>
</dbReference>
<dbReference type="SUPFAM" id="SSF103190">
    <property type="entry name" value="Sensory domain-like"/>
    <property type="match status" value="1"/>
</dbReference>
<keyword evidence="5" id="KW-1185">Reference proteome</keyword>
<evidence type="ECO:0000259" key="3">
    <source>
        <dbReference type="PROSITE" id="PS50887"/>
    </source>
</evidence>
<dbReference type="InterPro" id="IPR029787">
    <property type="entry name" value="Nucleotide_cyclase"/>
</dbReference>
<sequence length="783" mass="88481">MFVRPFKLSRRVKALTTRTRLELFLFTLMISVGIASSLIFFKHHIEHVNSEVSDTHETTVKLFRQFLEADAVGLARAITALSSNQTLLEKMQSGQRDTIYAEFEDDFERLKNQTKITHAYFIGPNGDVILRAHKPDQFGDRLSRTTYLKSARTQKLVCGIEMGMNFYSLRCVQPVYLGESQEFIGYIELAEEIDHIFHELKEATGNDLAILLVDDFITFSEADIQGQAFSHYQLIYSTDSSLMETLLPKVDLDAGFISTANNFITDKDEKYGIGVSPFEDITGQISGVLVSVENITRLYKSAINELWINVVGALLIILLTIILFSIAIKRAFKAMEEALDERTRQIEFMALHDELTQLPNRAMFCKMVQHQINEAKRYDRQFSLLFMDLDGFKAVNDNLGHDAGDELLRQVAERLNLSIRDSDVASRIGGDEFIVLLPEVSGEEEHKHVDVVAGRILNAIAAPFMLKDQVIHITASIGISCYPEHGDNEDELTKHADAAMYAAKESGKNGIQRYSAELHKQSFERRALEADLKNALHNHEFEMFYQAKLDSQSIEIIGMEALIRWHHPNLGLVEPADFISIAEDTGLIIPIGKWVIETACRQNMQWLKNGNRLLPIAVNLSPKQFNDERLLDDILKILSETQMPAEYLVVEITERIVVEDAVNANKVLRALKELGVGLAIDDLGVGYSSFSSLEIFPVDSVKIDRSFIHGLPENQSNSAITEAIINMADRLGLNVIAEGVETIEQLEFLRKYQCPQLQGFYFNKPMPADEFEKYLNNSKQSLA</sequence>
<dbReference type="NCBIfam" id="TIGR00254">
    <property type="entry name" value="GGDEF"/>
    <property type="match status" value="1"/>
</dbReference>
<dbReference type="Pfam" id="PF00563">
    <property type="entry name" value="EAL"/>
    <property type="match status" value="1"/>
</dbReference>
<dbReference type="SUPFAM" id="SSF55073">
    <property type="entry name" value="Nucleotide cyclase"/>
    <property type="match status" value="1"/>
</dbReference>
<gene>
    <name evidence="4" type="ORF">GCM10007891_17930</name>
</gene>
<keyword evidence="1" id="KW-0472">Membrane</keyword>
<dbReference type="PROSITE" id="PS50887">
    <property type="entry name" value="GGDEF"/>
    <property type="match status" value="1"/>
</dbReference>
<dbReference type="InterPro" id="IPR000160">
    <property type="entry name" value="GGDEF_dom"/>
</dbReference>
<accession>A0ABQ5TVC6</accession>
<dbReference type="Gene3D" id="3.30.450.20">
    <property type="entry name" value="PAS domain"/>
    <property type="match status" value="1"/>
</dbReference>
<reference evidence="4" key="2">
    <citation type="submission" date="2023-01" db="EMBL/GenBank/DDBJ databases">
        <title>Draft genome sequence of Methylophaga thalassica strain NBRC 102424.</title>
        <authorList>
            <person name="Sun Q."/>
            <person name="Mori K."/>
        </authorList>
    </citation>
    <scope>NUCLEOTIDE SEQUENCE</scope>
    <source>
        <strain evidence="4">NBRC 102424</strain>
    </source>
</reference>
<dbReference type="SMART" id="SM00052">
    <property type="entry name" value="EAL"/>
    <property type="match status" value="1"/>
</dbReference>
<evidence type="ECO:0000313" key="5">
    <source>
        <dbReference type="Proteomes" id="UP001161423"/>
    </source>
</evidence>
<dbReference type="RefSeq" id="WP_284723125.1">
    <property type="nucleotide sequence ID" value="NZ_BSND01000005.1"/>
</dbReference>
<dbReference type="Gene3D" id="3.30.70.270">
    <property type="match status" value="1"/>
</dbReference>
<dbReference type="EMBL" id="BSND01000005">
    <property type="protein sequence ID" value="GLP99939.1"/>
    <property type="molecule type" value="Genomic_DNA"/>
</dbReference>
<keyword evidence="1" id="KW-0812">Transmembrane</keyword>
<dbReference type="Pfam" id="PF00990">
    <property type="entry name" value="GGDEF"/>
    <property type="match status" value="1"/>
</dbReference>
<feature type="transmembrane region" description="Helical" evidence="1">
    <location>
        <begin position="306"/>
        <end position="328"/>
    </location>
</feature>
<dbReference type="InterPro" id="IPR029150">
    <property type="entry name" value="dCache_3"/>
</dbReference>
<dbReference type="CDD" id="cd01949">
    <property type="entry name" value="GGDEF"/>
    <property type="match status" value="1"/>
</dbReference>
<dbReference type="PANTHER" id="PTHR44757">
    <property type="entry name" value="DIGUANYLATE CYCLASE DGCP"/>
    <property type="match status" value="1"/>
</dbReference>
<evidence type="ECO:0000259" key="2">
    <source>
        <dbReference type="PROSITE" id="PS50883"/>
    </source>
</evidence>
<organism evidence="4 5">
    <name type="scientific">Methylophaga thalassica</name>
    <dbReference type="NCBI Taxonomy" id="40223"/>
    <lineage>
        <taxon>Bacteria</taxon>
        <taxon>Pseudomonadati</taxon>
        <taxon>Pseudomonadota</taxon>
        <taxon>Gammaproteobacteria</taxon>
        <taxon>Thiotrichales</taxon>
        <taxon>Piscirickettsiaceae</taxon>
        <taxon>Methylophaga</taxon>
    </lineage>
</organism>
<evidence type="ECO:0000256" key="1">
    <source>
        <dbReference type="SAM" id="Phobius"/>
    </source>
</evidence>
<dbReference type="Gene3D" id="3.20.20.450">
    <property type="entry name" value="EAL domain"/>
    <property type="match status" value="1"/>
</dbReference>
<dbReference type="InterPro" id="IPR035919">
    <property type="entry name" value="EAL_sf"/>
</dbReference>
<dbReference type="PROSITE" id="PS50883">
    <property type="entry name" value="EAL"/>
    <property type="match status" value="1"/>
</dbReference>
<dbReference type="InterPro" id="IPR029151">
    <property type="entry name" value="Sensor-like_sf"/>
</dbReference>
<dbReference type="SUPFAM" id="SSF141868">
    <property type="entry name" value="EAL domain-like"/>
    <property type="match status" value="1"/>
</dbReference>
<dbReference type="InterPro" id="IPR043128">
    <property type="entry name" value="Rev_trsase/Diguanyl_cyclase"/>
</dbReference>
<reference evidence="4" key="1">
    <citation type="journal article" date="2014" name="Int. J. Syst. Evol. Microbiol.">
        <title>Complete genome of a new Firmicutes species belonging to the dominant human colonic microbiota ('Ruminococcus bicirculans') reveals two chromosomes and a selective capacity to utilize plant glucans.</title>
        <authorList>
            <consortium name="NISC Comparative Sequencing Program"/>
            <person name="Wegmann U."/>
            <person name="Louis P."/>
            <person name="Goesmann A."/>
            <person name="Henrissat B."/>
            <person name="Duncan S.H."/>
            <person name="Flint H.J."/>
        </authorList>
    </citation>
    <scope>NUCLEOTIDE SEQUENCE</scope>
    <source>
        <strain evidence="4">NBRC 102424</strain>
    </source>
</reference>